<dbReference type="AlphaFoldDB" id="A0A9J6BWL2"/>
<evidence type="ECO:0000256" key="2">
    <source>
        <dbReference type="SAM" id="SignalP"/>
    </source>
</evidence>
<accession>A0A9J6BWL2</accession>
<feature type="signal peptide" evidence="2">
    <location>
        <begin position="1"/>
        <end position="17"/>
    </location>
</feature>
<evidence type="ECO:0000256" key="1">
    <source>
        <dbReference type="SAM" id="MobiDB-lite"/>
    </source>
</evidence>
<reference evidence="3" key="1">
    <citation type="submission" date="2021-03" db="EMBL/GenBank/DDBJ databases">
        <title>Chromosome level genome of the anhydrobiotic midge Polypedilum vanderplanki.</title>
        <authorList>
            <person name="Yoshida Y."/>
            <person name="Kikawada T."/>
            <person name="Gusev O."/>
        </authorList>
    </citation>
    <scope>NUCLEOTIDE SEQUENCE</scope>
    <source>
        <strain evidence="3">NIAS01</strain>
        <tissue evidence="3">Whole body or cell culture</tissue>
    </source>
</reference>
<sequence>MKILLVICAFVLFTASAEKPAPYPPKGWKPQGARLEIPPSRAYGAPLDAKSVEFTTASSATESFTPRTNDDDFLSVQGLAPSANAKSQFQNFQQQRQSRILMAPAPAFGGQIPILLSRAFAPQFAALSQQLHEEKFGQQQQEFSLPKQQYGVPSNQYGPPEETTNIPQNDEPELVTNENESEEESDETSGDNQPVIAISNASSQTRLLATTQQGQFGQYYVLLPDNSLQKVRYATGQNEDDRSVNGFSAQLKYSPVEPIKDPVFGYDEQGKLVRLFK</sequence>
<comment type="caution">
    <text evidence="3">The sequence shown here is derived from an EMBL/GenBank/DDBJ whole genome shotgun (WGS) entry which is preliminary data.</text>
</comment>
<feature type="compositionally biased region" description="Acidic residues" evidence="1">
    <location>
        <begin position="179"/>
        <end position="189"/>
    </location>
</feature>
<gene>
    <name evidence="3" type="ORF">PVAND_004107</name>
</gene>
<protein>
    <recommendedName>
        <fullName evidence="5">DUF4794 domain-containing protein</fullName>
    </recommendedName>
</protein>
<evidence type="ECO:0000313" key="4">
    <source>
        <dbReference type="Proteomes" id="UP001107558"/>
    </source>
</evidence>
<feature type="compositionally biased region" description="Polar residues" evidence="1">
    <location>
        <begin position="149"/>
        <end position="168"/>
    </location>
</feature>
<dbReference type="OrthoDB" id="8197587at2759"/>
<evidence type="ECO:0000313" key="3">
    <source>
        <dbReference type="EMBL" id="KAG5674122.1"/>
    </source>
</evidence>
<dbReference type="EMBL" id="JADBJN010000003">
    <property type="protein sequence ID" value="KAG5674122.1"/>
    <property type="molecule type" value="Genomic_DNA"/>
</dbReference>
<feature type="chain" id="PRO_5039945848" description="DUF4794 domain-containing protein" evidence="2">
    <location>
        <begin position="18"/>
        <end position="277"/>
    </location>
</feature>
<organism evidence="3 4">
    <name type="scientific">Polypedilum vanderplanki</name>
    <name type="common">Sleeping chironomid midge</name>
    <dbReference type="NCBI Taxonomy" id="319348"/>
    <lineage>
        <taxon>Eukaryota</taxon>
        <taxon>Metazoa</taxon>
        <taxon>Ecdysozoa</taxon>
        <taxon>Arthropoda</taxon>
        <taxon>Hexapoda</taxon>
        <taxon>Insecta</taxon>
        <taxon>Pterygota</taxon>
        <taxon>Neoptera</taxon>
        <taxon>Endopterygota</taxon>
        <taxon>Diptera</taxon>
        <taxon>Nematocera</taxon>
        <taxon>Chironomoidea</taxon>
        <taxon>Chironomidae</taxon>
        <taxon>Chironominae</taxon>
        <taxon>Polypedilum</taxon>
        <taxon>Polypedilum</taxon>
    </lineage>
</organism>
<evidence type="ECO:0008006" key="5">
    <source>
        <dbReference type="Google" id="ProtNLM"/>
    </source>
</evidence>
<feature type="region of interest" description="Disordered" evidence="1">
    <location>
        <begin position="149"/>
        <end position="194"/>
    </location>
</feature>
<name>A0A9J6BWL2_POLVA</name>
<keyword evidence="4" id="KW-1185">Reference proteome</keyword>
<proteinExistence type="predicted"/>
<dbReference type="Proteomes" id="UP001107558">
    <property type="component" value="Chromosome 3"/>
</dbReference>
<keyword evidence="2" id="KW-0732">Signal</keyword>